<keyword evidence="3 6" id="KW-0812">Transmembrane</keyword>
<evidence type="ECO:0000256" key="5">
    <source>
        <dbReference type="ARBA" id="ARBA00023136"/>
    </source>
</evidence>
<feature type="transmembrane region" description="Helical" evidence="6">
    <location>
        <begin position="67"/>
        <end position="86"/>
    </location>
</feature>
<evidence type="ECO:0000256" key="2">
    <source>
        <dbReference type="ARBA" id="ARBA00022475"/>
    </source>
</evidence>
<feature type="transmembrane region" description="Helical" evidence="6">
    <location>
        <begin position="98"/>
        <end position="116"/>
    </location>
</feature>
<dbReference type="InterPro" id="IPR036259">
    <property type="entry name" value="MFS_trans_sf"/>
</dbReference>
<evidence type="ECO:0000313" key="8">
    <source>
        <dbReference type="EMBL" id="OEF25286.1"/>
    </source>
</evidence>
<feature type="transmembrane region" description="Helical" evidence="6">
    <location>
        <begin position="372"/>
        <end position="391"/>
    </location>
</feature>
<dbReference type="eggNOG" id="COG2814">
    <property type="taxonomic scope" value="Bacteria"/>
</dbReference>
<dbReference type="OrthoDB" id="9814303at2"/>
<dbReference type="SUPFAM" id="SSF103473">
    <property type="entry name" value="MFS general substrate transporter"/>
    <property type="match status" value="1"/>
</dbReference>
<dbReference type="GO" id="GO:0005886">
    <property type="term" value="C:plasma membrane"/>
    <property type="evidence" value="ECO:0007669"/>
    <property type="project" value="UniProtKB-SubCell"/>
</dbReference>
<dbReference type="EMBL" id="AJYK02000064">
    <property type="protein sequence ID" value="OEF25286.1"/>
    <property type="molecule type" value="Genomic_DNA"/>
</dbReference>
<name>A0A1E5E1W6_9VIBR</name>
<protein>
    <submittedName>
        <fullName evidence="8">MFS transporter</fullName>
    </submittedName>
</protein>
<feature type="transmembrane region" description="Helical" evidence="6">
    <location>
        <begin position="40"/>
        <end position="60"/>
    </location>
</feature>
<dbReference type="PROSITE" id="PS50850">
    <property type="entry name" value="MFS"/>
    <property type="match status" value="1"/>
</dbReference>
<dbReference type="GO" id="GO:0022857">
    <property type="term" value="F:transmembrane transporter activity"/>
    <property type="evidence" value="ECO:0007669"/>
    <property type="project" value="InterPro"/>
</dbReference>
<dbReference type="InterPro" id="IPR050189">
    <property type="entry name" value="MFS_Efflux_Transporters"/>
</dbReference>
<comment type="subcellular location">
    <subcellularLocation>
        <location evidence="1">Cell membrane</location>
        <topology evidence="1">Multi-pass membrane protein</topology>
    </subcellularLocation>
</comment>
<keyword evidence="5 6" id="KW-0472">Membrane</keyword>
<gene>
    <name evidence="8" type="ORF">A1QC_09315</name>
</gene>
<evidence type="ECO:0000256" key="3">
    <source>
        <dbReference type="ARBA" id="ARBA00022692"/>
    </source>
</evidence>
<dbReference type="STRING" id="1188252.A1QC_09315"/>
<keyword evidence="4 6" id="KW-1133">Transmembrane helix</keyword>
<dbReference type="Pfam" id="PF07690">
    <property type="entry name" value="MFS_1"/>
    <property type="match status" value="1"/>
</dbReference>
<keyword evidence="2" id="KW-1003">Cell membrane</keyword>
<dbReference type="AlphaFoldDB" id="A0A1E5E1W6"/>
<evidence type="ECO:0000256" key="4">
    <source>
        <dbReference type="ARBA" id="ARBA00022989"/>
    </source>
</evidence>
<sequence>MLLKVLLFFIAFLVGADELMLGPILIPIGNDLGVEPERVTLFITAYSVALAIVAPTLGALSDRLGRLKVMLPAAILFGAASISTGMVDTFEWGLTTRVLTGLASAGMLPIAFAMAADDSGADAMKRIAWVQAGLTLGMISSPAVGAVLAQWLSWRAAFIVLGVCAWCVAVALAVLSAHKASMEDAAQQPMDKLNQQPEDQTSIAQGQSIKIWAIPGAAGALLAMCFGLGGGIGLFNLVGQHLRDTLDMPMWAVGSLYAALGVISVIGNMLMPRVVGHFESGRQVMRVALFVCLVVSVGFYAYPAESWTIVLLPLALWSMAGGIGSPALQSYIAELSAAHRGVLMSMGMTMMHIGVAIWSGIAGFAYSFGPTGMAMLAILLFGAAIVVLRPIKKNSR</sequence>
<evidence type="ECO:0000313" key="9">
    <source>
        <dbReference type="Proteomes" id="UP000094070"/>
    </source>
</evidence>
<dbReference type="PANTHER" id="PTHR43124">
    <property type="entry name" value="PURINE EFFLUX PUMP PBUE"/>
    <property type="match status" value="1"/>
</dbReference>
<dbReference type="InterPro" id="IPR001958">
    <property type="entry name" value="Tet-R_TetA/multi-R_MdtG-like"/>
</dbReference>
<organism evidence="8 9">
    <name type="scientific">Vibrio rumoiensis 1S-45</name>
    <dbReference type="NCBI Taxonomy" id="1188252"/>
    <lineage>
        <taxon>Bacteria</taxon>
        <taxon>Pseudomonadati</taxon>
        <taxon>Pseudomonadota</taxon>
        <taxon>Gammaproteobacteria</taxon>
        <taxon>Vibrionales</taxon>
        <taxon>Vibrionaceae</taxon>
        <taxon>Vibrio</taxon>
    </lineage>
</organism>
<dbReference type="InterPro" id="IPR020846">
    <property type="entry name" value="MFS_dom"/>
</dbReference>
<evidence type="ECO:0000256" key="6">
    <source>
        <dbReference type="SAM" id="Phobius"/>
    </source>
</evidence>
<feature type="transmembrane region" description="Helical" evidence="6">
    <location>
        <begin position="283"/>
        <end position="302"/>
    </location>
</feature>
<proteinExistence type="predicted"/>
<dbReference type="Proteomes" id="UP000094070">
    <property type="component" value="Unassembled WGS sequence"/>
</dbReference>
<feature type="transmembrane region" description="Helical" evidence="6">
    <location>
        <begin position="250"/>
        <end position="271"/>
    </location>
</feature>
<reference evidence="8 9" key="1">
    <citation type="journal article" date="2012" name="Science">
        <title>Ecological populations of bacteria act as socially cohesive units of antibiotic production and resistance.</title>
        <authorList>
            <person name="Cordero O.X."/>
            <person name="Wildschutte H."/>
            <person name="Kirkup B."/>
            <person name="Proehl S."/>
            <person name="Ngo L."/>
            <person name="Hussain F."/>
            <person name="Le Roux F."/>
            <person name="Mincer T."/>
            <person name="Polz M.F."/>
        </authorList>
    </citation>
    <scope>NUCLEOTIDE SEQUENCE [LARGE SCALE GENOMIC DNA]</scope>
    <source>
        <strain evidence="8 9">1S-45</strain>
    </source>
</reference>
<dbReference type="Gene3D" id="1.20.1250.20">
    <property type="entry name" value="MFS general substrate transporter like domains"/>
    <property type="match status" value="1"/>
</dbReference>
<dbReference type="InterPro" id="IPR011701">
    <property type="entry name" value="MFS"/>
</dbReference>
<dbReference type="PRINTS" id="PR01035">
    <property type="entry name" value="TCRTETA"/>
</dbReference>
<dbReference type="PANTHER" id="PTHR43124:SF3">
    <property type="entry name" value="CHLORAMPHENICOL EFFLUX PUMP RV0191"/>
    <property type="match status" value="1"/>
</dbReference>
<feature type="domain" description="Major facilitator superfamily (MFS) profile" evidence="7">
    <location>
        <begin position="3"/>
        <end position="395"/>
    </location>
</feature>
<keyword evidence="9" id="KW-1185">Reference proteome</keyword>
<feature type="transmembrane region" description="Helical" evidence="6">
    <location>
        <begin position="128"/>
        <end position="148"/>
    </location>
</feature>
<evidence type="ECO:0000259" key="7">
    <source>
        <dbReference type="PROSITE" id="PS50850"/>
    </source>
</evidence>
<feature type="transmembrane region" description="Helical" evidence="6">
    <location>
        <begin position="341"/>
        <end position="366"/>
    </location>
</feature>
<feature type="transmembrane region" description="Helical" evidence="6">
    <location>
        <begin position="308"/>
        <end position="329"/>
    </location>
</feature>
<dbReference type="RefSeq" id="WP_017023902.1">
    <property type="nucleotide sequence ID" value="NZ_AJYK02000064.1"/>
</dbReference>
<feature type="transmembrane region" description="Helical" evidence="6">
    <location>
        <begin position="211"/>
        <end position="238"/>
    </location>
</feature>
<feature type="transmembrane region" description="Helical" evidence="6">
    <location>
        <begin position="154"/>
        <end position="175"/>
    </location>
</feature>
<accession>A0A1E5E1W6</accession>
<evidence type="ECO:0000256" key="1">
    <source>
        <dbReference type="ARBA" id="ARBA00004651"/>
    </source>
</evidence>
<comment type="caution">
    <text evidence="8">The sequence shown here is derived from an EMBL/GenBank/DDBJ whole genome shotgun (WGS) entry which is preliminary data.</text>
</comment>